<organism evidence="1 2">
    <name type="scientific">Pseudoalteromonas xiamenensis</name>
    <dbReference type="NCBI Taxonomy" id="882626"/>
    <lineage>
        <taxon>Bacteria</taxon>
        <taxon>Pseudomonadati</taxon>
        <taxon>Pseudomonadota</taxon>
        <taxon>Gammaproteobacteria</taxon>
        <taxon>Alteromonadales</taxon>
        <taxon>Pseudoalteromonadaceae</taxon>
        <taxon>Pseudoalteromonas</taxon>
    </lineage>
</organism>
<accession>A0A975DG46</accession>
<name>A0A975DG46_9GAMM</name>
<proteinExistence type="predicted"/>
<dbReference type="KEGG" id="pxi:J5O05_13855"/>
<dbReference type="AlphaFoldDB" id="A0A975DG46"/>
<dbReference type="Proteomes" id="UP000664904">
    <property type="component" value="Chromosome"/>
</dbReference>
<keyword evidence="2" id="KW-1185">Reference proteome</keyword>
<evidence type="ECO:0000313" key="1">
    <source>
        <dbReference type="EMBL" id="QTH70949.1"/>
    </source>
</evidence>
<sequence>MAFIWNSTNRVTEFNNLFPNGTELTFIQVTEISKASFETLPWVDIVCTPETLSNTSPNGAYGDWVAILPNGTSKEFFFNRKASAGFSSWGSTSDNGTTWNFVTTAPSGFSTERNSRVMDPTVETLYFFHYATKANTTLSASNTKLAGEIGKVISTLWHSQDRGADLQYSLTGTIPKNTDTSKGVVNTLPLISEGAINPGTGAIDAGWNVKRIKHSPLTFSNPTNDSKAMKALVSLVEKNGLYYAQFNGVGLQYQDIPLINIVADQANIPVVSGQLYRFINSGFSDVIVRAVASVTLTNLDYRVESGALLINSSTLESNVLKIYTGPWGDDQTIPIINGEDVKTDLNGNTVKVFCHHSVYPLGIAHND</sequence>
<evidence type="ECO:0000313" key="2">
    <source>
        <dbReference type="Proteomes" id="UP000664904"/>
    </source>
</evidence>
<dbReference type="EMBL" id="CP072133">
    <property type="protein sequence ID" value="QTH70949.1"/>
    <property type="molecule type" value="Genomic_DNA"/>
</dbReference>
<dbReference type="RefSeq" id="WP_208842591.1">
    <property type="nucleotide sequence ID" value="NZ_CP072133.1"/>
</dbReference>
<protein>
    <submittedName>
        <fullName evidence="1">Uncharacterized protein</fullName>
    </submittedName>
</protein>
<gene>
    <name evidence="1" type="ORF">J5O05_13855</name>
</gene>
<reference evidence="1" key="1">
    <citation type="submission" date="2021-03" db="EMBL/GenBank/DDBJ databases">
        <title>Complete Genome of Pseudoalteromonas xiamenensis STKMTI.2, a new potential marine bacterium producing anti-Vibrio compounds.</title>
        <authorList>
            <person name="Handayani D.P."/>
            <person name="Isnansetyo A."/>
            <person name="Istiqomah I."/>
            <person name="Jumina J."/>
        </authorList>
    </citation>
    <scope>NUCLEOTIDE SEQUENCE</scope>
    <source>
        <strain evidence="1">STKMTI.2</strain>
    </source>
</reference>